<name>A0AAD9RGY2_9HYME</name>
<dbReference type="EMBL" id="JAIFRP010000084">
    <property type="protein sequence ID" value="KAK2579567.1"/>
    <property type="molecule type" value="Genomic_DNA"/>
</dbReference>
<comment type="caution">
    <text evidence="1">The sequence shown here is derived from an EMBL/GenBank/DDBJ whole genome shotgun (WGS) entry which is preliminary data.</text>
</comment>
<reference evidence="1" key="2">
    <citation type="journal article" date="2023" name="Commun. Biol.">
        <title>Intrasexual cuticular hydrocarbon dimorphism in a wasp sheds light on hydrocarbon biosynthesis genes in Hymenoptera.</title>
        <authorList>
            <person name="Moris V.C."/>
            <person name="Podsiadlowski L."/>
            <person name="Martin S."/>
            <person name="Oeyen J.P."/>
            <person name="Donath A."/>
            <person name="Petersen M."/>
            <person name="Wilbrandt J."/>
            <person name="Misof B."/>
            <person name="Liedtke D."/>
            <person name="Thamm M."/>
            <person name="Scheiner R."/>
            <person name="Schmitt T."/>
            <person name="Niehuis O."/>
        </authorList>
    </citation>
    <scope>NUCLEOTIDE SEQUENCE</scope>
    <source>
        <strain evidence="1">GBR_01_08_01A</strain>
    </source>
</reference>
<dbReference type="Proteomes" id="UP001258017">
    <property type="component" value="Unassembled WGS sequence"/>
</dbReference>
<evidence type="ECO:0000313" key="2">
    <source>
        <dbReference type="Proteomes" id="UP001258017"/>
    </source>
</evidence>
<reference evidence="1" key="1">
    <citation type="submission" date="2021-08" db="EMBL/GenBank/DDBJ databases">
        <authorList>
            <person name="Misof B."/>
            <person name="Oliver O."/>
            <person name="Podsiadlowski L."/>
            <person name="Donath A."/>
            <person name="Peters R."/>
            <person name="Mayer C."/>
            <person name="Rust J."/>
            <person name="Gunkel S."/>
            <person name="Lesny P."/>
            <person name="Martin S."/>
            <person name="Oeyen J.P."/>
            <person name="Petersen M."/>
            <person name="Panagiotis P."/>
            <person name="Wilbrandt J."/>
            <person name="Tanja T."/>
        </authorList>
    </citation>
    <scope>NUCLEOTIDE SEQUENCE</scope>
    <source>
        <strain evidence="1">GBR_01_08_01A</strain>
        <tissue evidence="1">Thorax + abdomen</tissue>
    </source>
</reference>
<protein>
    <submittedName>
        <fullName evidence="1">Uncharacterized protein</fullName>
    </submittedName>
</protein>
<dbReference type="AlphaFoldDB" id="A0AAD9RGY2"/>
<accession>A0AAD9RGY2</accession>
<gene>
    <name evidence="1" type="ORF">KPH14_010863</name>
</gene>
<organism evidence="1 2">
    <name type="scientific">Odynerus spinipes</name>
    <dbReference type="NCBI Taxonomy" id="1348599"/>
    <lineage>
        <taxon>Eukaryota</taxon>
        <taxon>Metazoa</taxon>
        <taxon>Ecdysozoa</taxon>
        <taxon>Arthropoda</taxon>
        <taxon>Hexapoda</taxon>
        <taxon>Insecta</taxon>
        <taxon>Pterygota</taxon>
        <taxon>Neoptera</taxon>
        <taxon>Endopterygota</taxon>
        <taxon>Hymenoptera</taxon>
        <taxon>Apocrita</taxon>
        <taxon>Aculeata</taxon>
        <taxon>Vespoidea</taxon>
        <taxon>Vespidae</taxon>
        <taxon>Eumeninae</taxon>
        <taxon>Odynerus</taxon>
    </lineage>
</organism>
<sequence>MHTFSTKETLETAFHMNDIYGHVRLGSMSTHRNIYDIMALVETSLLFIHAGKRFFNEGFWLKWSAHARNNRFSR</sequence>
<proteinExistence type="predicted"/>
<keyword evidence="2" id="KW-1185">Reference proteome</keyword>
<evidence type="ECO:0000313" key="1">
    <source>
        <dbReference type="EMBL" id="KAK2579567.1"/>
    </source>
</evidence>